<evidence type="ECO:0000313" key="2">
    <source>
        <dbReference type="Proteomes" id="UP000194137"/>
    </source>
</evidence>
<reference evidence="1 2" key="1">
    <citation type="submission" date="2017-05" db="EMBL/GenBank/DDBJ databases">
        <title>Full genome sequence of Pseudorhodoplanes sinuspersici.</title>
        <authorList>
            <person name="Dastgheib S.M.M."/>
            <person name="Shavandi M."/>
            <person name="Tirandaz H."/>
        </authorList>
    </citation>
    <scope>NUCLEOTIDE SEQUENCE [LARGE SCALE GENOMIC DNA]</scope>
    <source>
        <strain evidence="1 2">RIPI110</strain>
    </source>
</reference>
<dbReference type="PANTHER" id="PTHR34853:SF1">
    <property type="entry name" value="LIPASE 5"/>
    <property type="match status" value="1"/>
</dbReference>
<dbReference type="Pfam" id="PF03583">
    <property type="entry name" value="LIP"/>
    <property type="match status" value="1"/>
</dbReference>
<evidence type="ECO:0008006" key="3">
    <source>
        <dbReference type="Google" id="ProtNLM"/>
    </source>
</evidence>
<keyword evidence="2" id="KW-1185">Reference proteome</keyword>
<protein>
    <recommendedName>
        <fullName evidence="3">Peptidase S33 tripeptidyl aminopeptidase-like C-terminal domain-containing protein</fullName>
    </recommendedName>
</protein>
<dbReference type="EMBL" id="CP021112">
    <property type="protein sequence ID" value="ARQ02517.1"/>
    <property type="molecule type" value="Genomic_DNA"/>
</dbReference>
<dbReference type="GO" id="GO:0016042">
    <property type="term" value="P:lipid catabolic process"/>
    <property type="evidence" value="ECO:0007669"/>
    <property type="project" value="InterPro"/>
</dbReference>
<organism evidence="1 2">
    <name type="scientific">Pseudorhodoplanes sinuspersici</name>
    <dbReference type="NCBI Taxonomy" id="1235591"/>
    <lineage>
        <taxon>Bacteria</taxon>
        <taxon>Pseudomonadati</taxon>
        <taxon>Pseudomonadota</taxon>
        <taxon>Alphaproteobacteria</taxon>
        <taxon>Hyphomicrobiales</taxon>
        <taxon>Pseudorhodoplanes</taxon>
    </lineage>
</organism>
<gene>
    <name evidence="1" type="ORF">CAK95_27935</name>
</gene>
<dbReference type="SUPFAM" id="SSF53474">
    <property type="entry name" value="alpha/beta-Hydrolases"/>
    <property type="match status" value="1"/>
</dbReference>
<dbReference type="Gene3D" id="3.40.50.1820">
    <property type="entry name" value="alpha/beta hydrolase"/>
    <property type="match status" value="2"/>
</dbReference>
<dbReference type="STRING" id="1235591.CAK95_27935"/>
<evidence type="ECO:0000313" key="1">
    <source>
        <dbReference type="EMBL" id="ARQ02517.1"/>
    </source>
</evidence>
<dbReference type="PANTHER" id="PTHR34853">
    <property type="match status" value="1"/>
</dbReference>
<dbReference type="KEGG" id="psin:CAK95_27935"/>
<dbReference type="GO" id="GO:0004806">
    <property type="term" value="F:triacylglycerol lipase activity"/>
    <property type="evidence" value="ECO:0007669"/>
    <property type="project" value="InterPro"/>
</dbReference>
<dbReference type="AlphaFoldDB" id="A0A1W6ZYN6"/>
<sequence length="210" mass="22914">MGALTRGHAALWSGDLTASYAPELKLVGVAAAAPAIELASLFKDDRSTSAGQVFTALALLSWSRVYGAELDAIIDADKLRYVNWIGDECLTSRFDLFIDSMAIRFIKKQFLKSNPVKTEPWSEFIVRNTPVRRPPNAPILLAQGRDDRLIIPALTQDFAKALCQNGGVVQVLEMKADHLSIAQLSANSVIDWIVGRFADKPAPTTCASKK</sequence>
<dbReference type="InterPro" id="IPR005152">
    <property type="entry name" value="Lipase_secreted"/>
</dbReference>
<dbReference type="Proteomes" id="UP000194137">
    <property type="component" value="Chromosome"/>
</dbReference>
<proteinExistence type="predicted"/>
<dbReference type="InterPro" id="IPR029058">
    <property type="entry name" value="AB_hydrolase_fold"/>
</dbReference>
<accession>A0A1W6ZYN6</accession>
<name>A0A1W6ZYN6_9HYPH</name>